<feature type="signal peptide" evidence="2">
    <location>
        <begin position="1"/>
        <end position="24"/>
    </location>
</feature>
<evidence type="ECO:0000313" key="4">
    <source>
        <dbReference type="Proteomes" id="UP000277007"/>
    </source>
</evidence>
<feature type="chain" id="PRO_5018582544" evidence="2">
    <location>
        <begin position="25"/>
        <end position="241"/>
    </location>
</feature>
<evidence type="ECO:0000313" key="3">
    <source>
        <dbReference type="EMBL" id="RTR15613.1"/>
    </source>
</evidence>
<keyword evidence="4" id="KW-1185">Reference proteome</keyword>
<keyword evidence="2" id="KW-0732">Signal</keyword>
<reference evidence="3 4" key="1">
    <citation type="submission" date="2018-12" db="EMBL/GenBank/DDBJ databases">
        <authorList>
            <person name="Yang Y."/>
        </authorList>
    </citation>
    <scope>NUCLEOTIDE SEQUENCE [LARGE SCALE GENOMIC DNA]</scope>
    <source>
        <strain evidence="3 4">L-25-5w-1</strain>
    </source>
</reference>
<dbReference type="EMBL" id="RXMA01000033">
    <property type="protein sequence ID" value="RTR15613.1"/>
    <property type="molecule type" value="Genomic_DNA"/>
</dbReference>
<proteinExistence type="predicted"/>
<gene>
    <name evidence="3" type="primary">trbJ</name>
    <name evidence="3" type="ORF">EJ903_22875</name>
</gene>
<feature type="coiled-coil region" evidence="1">
    <location>
        <begin position="37"/>
        <end position="71"/>
    </location>
</feature>
<comment type="caution">
    <text evidence="3">The sequence shown here is derived from an EMBL/GenBank/DDBJ whole genome shotgun (WGS) entry which is preliminary data.</text>
</comment>
<protein>
    <submittedName>
        <fullName evidence="3">P-type conjugative transfer protein TrbJ</fullName>
    </submittedName>
</protein>
<dbReference type="NCBIfam" id="TIGR02780">
    <property type="entry name" value="TrbJ_Ti"/>
    <property type="match status" value="1"/>
</dbReference>
<name>A0A3S0K1Q1_9PROT</name>
<dbReference type="Proteomes" id="UP000277007">
    <property type="component" value="Unassembled WGS sequence"/>
</dbReference>
<organism evidence="3 4">
    <name type="scientific">Azospirillum griseum</name>
    <dbReference type="NCBI Taxonomy" id="2496639"/>
    <lineage>
        <taxon>Bacteria</taxon>
        <taxon>Pseudomonadati</taxon>
        <taxon>Pseudomonadota</taxon>
        <taxon>Alphaproteobacteria</taxon>
        <taxon>Rhodospirillales</taxon>
        <taxon>Azospirillaceae</taxon>
        <taxon>Azospirillum</taxon>
    </lineage>
</organism>
<evidence type="ECO:0000256" key="1">
    <source>
        <dbReference type="SAM" id="Coils"/>
    </source>
</evidence>
<dbReference type="NCBIfam" id="NF010448">
    <property type="entry name" value="PRK13874.1"/>
    <property type="match status" value="1"/>
</dbReference>
<dbReference type="RefSeq" id="WP_126619823.1">
    <property type="nucleotide sequence ID" value="NZ_JBHUCY010000026.1"/>
</dbReference>
<sequence length="241" mass="25537">MTKRRSLPCVLLLTAGLTLSSAQALTVFDPSNYAQNVIQAARALEQINNQITSLTNEAQMLANQARNLERLPTSTLSGLLTSVQRTQRMIAQAQTIAYDVERIETAFSGPYGPAAPSSSDAALIADAQTRWKTSVGAFEDSLKTQAVVVGNIDDATDAMTAQVSASQSASGALQAAQAGNQLLALQSQQLSDLTALLAAKARADALEQARTASAESQGQVQYRRFSTRSGYVPHAVTMFGE</sequence>
<accession>A0A3S0K1Q1</accession>
<dbReference type="OrthoDB" id="9807335at2"/>
<dbReference type="AlphaFoldDB" id="A0A3S0K1Q1"/>
<keyword evidence="1" id="KW-0175">Coiled coil</keyword>
<dbReference type="InterPro" id="IPR014147">
    <property type="entry name" value="T4SS_TrbJ"/>
</dbReference>
<evidence type="ECO:0000256" key="2">
    <source>
        <dbReference type="SAM" id="SignalP"/>
    </source>
</evidence>